<gene>
    <name evidence="1" type="ORF">LSAT_V11C300127330</name>
</gene>
<proteinExistence type="predicted"/>
<dbReference type="PANTHER" id="PTHR10775:SF183">
    <property type="entry name" value="TRANSPOSON, EN_SPM-LIKE, TRANSPOSASE-ASSOCIATED DOMAIN PROTEIN-RELATED"/>
    <property type="match status" value="1"/>
</dbReference>
<protein>
    <submittedName>
        <fullName evidence="1">Uncharacterized protein</fullName>
    </submittedName>
</protein>
<name>A0A9R1W5B9_LACSA</name>
<comment type="caution">
    <text evidence="1">The sequence shown here is derived from an EMBL/GenBank/DDBJ whole genome shotgun (WGS) entry which is preliminary data.</text>
</comment>
<sequence length="174" mass="19588">MPAVSQMQAFLPTVAASNDHHSHFMPALSPLLQPITSRPPLVSVVGCKKASSLSATSRLLHWKSECNVSDSTIDKLLPILKDCVPDDAKIPRNFYETKKKLKSLEMPSQRIHVCINHCILFNGQHSDLDHCVVCKESIYKKNSNKVPNLIMNYMPIGPRLQRLFYSKKIAHNLT</sequence>
<dbReference type="PANTHER" id="PTHR10775">
    <property type="entry name" value="OS08G0208400 PROTEIN"/>
    <property type="match status" value="1"/>
</dbReference>
<reference evidence="1 2" key="1">
    <citation type="journal article" date="2017" name="Nat. Commun.">
        <title>Genome assembly with in vitro proximity ligation data and whole-genome triplication in lettuce.</title>
        <authorList>
            <person name="Reyes-Chin-Wo S."/>
            <person name="Wang Z."/>
            <person name="Yang X."/>
            <person name="Kozik A."/>
            <person name="Arikit S."/>
            <person name="Song C."/>
            <person name="Xia L."/>
            <person name="Froenicke L."/>
            <person name="Lavelle D.O."/>
            <person name="Truco M.J."/>
            <person name="Xia R."/>
            <person name="Zhu S."/>
            <person name="Xu C."/>
            <person name="Xu H."/>
            <person name="Xu X."/>
            <person name="Cox K."/>
            <person name="Korf I."/>
            <person name="Meyers B.C."/>
            <person name="Michelmore R.W."/>
        </authorList>
    </citation>
    <scope>NUCLEOTIDE SEQUENCE [LARGE SCALE GENOMIC DNA]</scope>
    <source>
        <strain evidence="2">cv. Salinas</strain>
        <tissue evidence="1">Seedlings</tissue>
    </source>
</reference>
<dbReference type="Proteomes" id="UP000235145">
    <property type="component" value="Unassembled WGS sequence"/>
</dbReference>
<dbReference type="EMBL" id="NBSK02000003">
    <property type="protein sequence ID" value="KAJ0218675.1"/>
    <property type="molecule type" value="Genomic_DNA"/>
</dbReference>
<accession>A0A9R1W5B9</accession>
<evidence type="ECO:0000313" key="1">
    <source>
        <dbReference type="EMBL" id="KAJ0218675.1"/>
    </source>
</evidence>
<evidence type="ECO:0000313" key="2">
    <source>
        <dbReference type="Proteomes" id="UP000235145"/>
    </source>
</evidence>
<organism evidence="1 2">
    <name type="scientific">Lactuca sativa</name>
    <name type="common">Garden lettuce</name>
    <dbReference type="NCBI Taxonomy" id="4236"/>
    <lineage>
        <taxon>Eukaryota</taxon>
        <taxon>Viridiplantae</taxon>
        <taxon>Streptophyta</taxon>
        <taxon>Embryophyta</taxon>
        <taxon>Tracheophyta</taxon>
        <taxon>Spermatophyta</taxon>
        <taxon>Magnoliopsida</taxon>
        <taxon>eudicotyledons</taxon>
        <taxon>Gunneridae</taxon>
        <taxon>Pentapetalae</taxon>
        <taxon>asterids</taxon>
        <taxon>campanulids</taxon>
        <taxon>Asterales</taxon>
        <taxon>Asteraceae</taxon>
        <taxon>Cichorioideae</taxon>
        <taxon>Cichorieae</taxon>
        <taxon>Lactucinae</taxon>
        <taxon>Lactuca</taxon>
    </lineage>
</organism>
<keyword evidence="2" id="KW-1185">Reference proteome</keyword>
<dbReference type="AlphaFoldDB" id="A0A9R1W5B9"/>